<keyword evidence="6" id="KW-0489">Methyltransferase</keyword>
<evidence type="ECO:0000256" key="1">
    <source>
        <dbReference type="ARBA" id="ARBA00004141"/>
    </source>
</evidence>
<evidence type="ECO:0000256" key="5">
    <source>
        <dbReference type="SAM" id="Phobius"/>
    </source>
</evidence>
<dbReference type="Gene3D" id="1.20.120.1630">
    <property type="match status" value="1"/>
</dbReference>
<dbReference type="KEGG" id="ssw:SSGZ1_1490"/>
<reference evidence="6 7" key="1">
    <citation type="journal article" date="2009" name="J. Infect. Dis.">
        <title>Clinical, experimental, and genomic differences between intermediately pathogenic, highly pathogenic, and epidemic Streptococcus suis.</title>
        <authorList>
            <person name="Ye C."/>
            <person name="Zheng H."/>
            <person name="Zhang J."/>
            <person name="Jing H."/>
            <person name="Wang L."/>
            <person name="Xiong Y."/>
            <person name="Wang W."/>
            <person name="Zhou Z."/>
            <person name="Sun Q."/>
            <person name="Luo X."/>
            <person name="Du H."/>
            <person name="Gottschalk M."/>
            <person name="Xu J."/>
        </authorList>
    </citation>
    <scope>NUCLEOTIDE SEQUENCE [LARGE SCALE GENOMIC DNA]</scope>
    <source>
        <strain evidence="6 7">GZ1</strain>
    </source>
</reference>
<dbReference type="AlphaFoldDB" id="D5AJD1"/>
<dbReference type="PATRIC" id="fig|423211.3.peg.1467"/>
<keyword evidence="2 5" id="KW-0812">Transmembrane</keyword>
<evidence type="ECO:0000256" key="3">
    <source>
        <dbReference type="ARBA" id="ARBA00022989"/>
    </source>
</evidence>
<dbReference type="EMBL" id="CP000837">
    <property type="protein sequence ID" value="ADE31946.1"/>
    <property type="molecule type" value="Genomic_DNA"/>
</dbReference>
<protein>
    <submittedName>
        <fullName evidence="6">Isoprenylcysteine carboxyl methyltransferase</fullName>
    </submittedName>
</protein>
<dbReference type="InterPro" id="IPR007269">
    <property type="entry name" value="ICMT_MeTrfase"/>
</dbReference>
<organism evidence="6 7">
    <name type="scientific">Streptococcus suis (strain GZ1)</name>
    <dbReference type="NCBI Taxonomy" id="423211"/>
    <lineage>
        <taxon>Bacteria</taxon>
        <taxon>Bacillati</taxon>
        <taxon>Bacillota</taxon>
        <taxon>Bacilli</taxon>
        <taxon>Lactobacillales</taxon>
        <taxon>Streptococcaceae</taxon>
        <taxon>Streptococcus</taxon>
    </lineage>
</organism>
<proteinExistence type="predicted"/>
<dbReference type="GO" id="GO:0016020">
    <property type="term" value="C:membrane"/>
    <property type="evidence" value="ECO:0007669"/>
    <property type="project" value="UniProtKB-SubCell"/>
</dbReference>
<dbReference type="PANTHER" id="PTHR43847">
    <property type="entry name" value="BLL3993 PROTEIN"/>
    <property type="match status" value="1"/>
</dbReference>
<keyword evidence="4 5" id="KW-0472">Membrane</keyword>
<gene>
    <name evidence="6" type="ordered locus">SSGZ1_1490</name>
</gene>
<evidence type="ECO:0000313" key="7">
    <source>
        <dbReference type="Proteomes" id="UP000002359"/>
    </source>
</evidence>
<feature type="transmembrane region" description="Helical" evidence="5">
    <location>
        <begin position="85"/>
        <end position="104"/>
    </location>
</feature>
<feature type="transmembrane region" description="Helical" evidence="5">
    <location>
        <begin position="12"/>
        <end position="34"/>
    </location>
</feature>
<dbReference type="Proteomes" id="UP000002359">
    <property type="component" value="Chromosome"/>
</dbReference>
<dbReference type="Pfam" id="PF04140">
    <property type="entry name" value="ICMT"/>
    <property type="match status" value="1"/>
</dbReference>
<dbReference type="HOGENOM" id="CLU_102515_1_0_9"/>
<feature type="transmembrane region" description="Helical" evidence="5">
    <location>
        <begin position="54"/>
        <end position="73"/>
    </location>
</feature>
<evidence type="ECO:0000256" key="4">
    <source>
        <dbReference type="ARBA" id="ARBA00023136"/>
    </source>
</evidence>
<keyword evidence="6" id="KW-0808">Transferase</keyword>
<dbReference type="PANTHER" id="PTHR43847:SF1">
    <property type="entry name" value="BLL3993 PROTEIN"/>
    <property type="match status" value="1"/>
</dbReference>
<comment type="subcellular location">
    <subcellularLocation>
        <location evidence="1">Membrane</location>
        <topology evidence="1">Multi-pass membrane protein</topology>
    </subcellularLocation>
</comment>
<dbReference type="GO" id="GO:0032259">
    <property type="term" value="P:methylation"/>
    <property type="evidence" value="ECO:0007669"/>
    <property type="project" value="UniProtKB-KW"/>
</dbReference>
<dbReference type="GO" id="GO:0004671">
    <property type="term" value="F:protein C-terminal S-isoprenylcysteine carboxyl O-methyltransferase activity"/>
    <property type="evidence" value="ECO:0007669"/>
    <property type="project" value="InterPro"/>
</dbReference>
<evidence type="ECO:0000256" key="2">
    <source>
        <dbReference type="ARBA" id="ARBA00022692"/>
    </source>
</evidence>
<evidence type="ECO:0000313" key="6">
    <source>
        <dbReference type="EMBL" id="ADE31946.1"/>
    </source>
</evidence>
<sequence>MCLIKSVKIQEGFMIVFLVICVFLVRIYFLKISIKNEKRILKNGGSEFGVQNTKLLTIVHILFYLSCLVEAVVRHTKFDTLSSLGLIFLLFSMGMLFWVTRLLGDIWTVKLMLVKDHRFVDHWLFRVVKHPNYFLNIIPELIGLALLCHATYSFLILFPVYMVILYRRIHEENNLLKTVIIPNGTVQSAAEITGNN</sequence>
<feature type="transmembrane region" description="Helical" evidence="5">
    <location>
        <begin position="141"/>
        <end position="166"/>
    </location>
</feature>
<name>D5AJD1_STRGZ</name>
<dbReference type="InterPro" id="IPR052527">
    <property type="entry name" value="Metal_cation-efflux_comp"/>
</dbReference>
<keyword evidence="3 5" id="KW-1133">Transmembrane helix</keyword>
<accession>D5AJD1</accession>